<dbReference type="Proteomes" id="UP001369736">
    <property type="component" value="Unassembled WGS sequence"/>
</dbReference>
<feature type="compositionally biased region" description="Basic and acidic residues" evidence="12">
    <location>
        <begin position="65"/>
        <end position="81"/>
    </location>
</feature>
<evidence type="ECO:0000256" key="4">
    <source>
        <dbReference type="ARBA" id="ARBA00022723"/>
    </source>
</evidence>
<sequence length="81" mass="8982">MSWRSRAKCRDEDPELFFPVGHHRPARVRLAAAKSVCGQCPVSADCLEWALANGEVDGVWGGTSEDERRDLGRRAERAAQS</sequence>
<dbReference type="PANTHER" id="PTHR38839">
    <property type="entry name" value="TRANSCRIPTIONAL REGULATOR WHID-RELATED"/>
    <property type="match status" value="1"/>
</dbReference>
<feature type="region of interest" description="Disordered" evidence="12">
    <location>
        <begin position="61"/>
        <end position="81"/>
    </location>
</feature>
<dbReference type="RefSeq" id="WP_337706750.1">
    <property type="nucleotide sequence ID" value="NZ_JBBEGM010000017.1"/>
</dbReference>
<evidence type="ECO:0000256" key="9">
    <source>
        <dbReference type="ARBA" id="ARBA00023157"/>
    </source>
</evidence>
<keyword evidence="7 11" id="KW-0805">Transcription regulation</keyword>
<name>A0ABU8MER2_9PSEU</name>
<keyword evidence="11" id="KW-0963">Cytoplasm</keyword>
<keyword evidence="9 11" id="KW-1015">Disulfide bond</keyword>
<evidence type="ECO:0000256" key="10">
    <source>
        <dbReference type="ARBA" id="ARBA00023163"/>
    </source>
</evidence>
<dbReference type="EMBL" id="JBBEGM010000017">
    <property type="protein sequence ID" value="MEJ2865379.1"/>
    <property type="molecule type" value="Genomic_DNA"/>
</dbReference>
<feature type="binding site" evidence="11">
    <location>
        <position position="46"/>
    </location>
    <ligand>
        <name>[4Fe-4S] cluster</name>
        <dbReference type="ChEBI" id="CHEBI:49883"/>
    </ligand>
</feature>
<dbReference type="Pfam" id="PF02467">
    <property type="entry name" value="Whib"/>
    <property type="match status" value="1"/>
</dbReference>
<evidence type="ECO:0000256" key="1">
    <source>
        <dbReference type="ARBA" id="ARBA00004496"/>
    </source>
</evidence>
<comment type="PTM">
    <text evidence="11">Upon Fe-S cluster removal intramolecular disulfide bonds are formed.</text>
</comment>
<dbReference type="PANTHER" id="PTHR38839:SF6">
    <property type="entry name" value="TRANSCRIPTIONAL REGULATOR WHIB1"/>
    <property type="match status" value="1"/>
</dbReference>
<evidence type="ECO:0000256" key="7">
    <source>
        <dbReference type="ARBA" id="ARBA00023015"/>
    </source>
</evidence>
<dbReference type="InterPro" id="IPR003482">
    <property type="entry name" value="Whib"/>
</dbReference>
<comment type="PTM">
    <text evidence="11">The Fe-S cluster can be nitrosylated by nitric oxide (NO).</text>
</comment>
<gene>
    <name evidence="11" type="primary">whiB</name>
    <name evidence="14" type="ORF">WCD58_29765</name>
</gene>
<evidence type="ECO:0000256" key="3">
    <source>
        <dbReference type="ARBA" id="ARBA00022485"/>
    </source>
</evidence>
<dbReference type="InterPro" id="IPR034768">
    <property type="entry name" value="4FE4S_WBL"/>
</dbReference>
<feature type="binding site" evidence="11">
    <location>
        <position position="9"/>
    </location>
    <ligand>
        <name>[4Fe-4S] cluster</name>
        <dbReference type="ChEBI" id="CHEBI:49883"/>
    </ligand>
</feature>
<dbReference type="PROSITE" id="PS51674">
    <property type="entry name" value="4FE4S_WBL"/>
    <property type="match status" value="1"/>
</dbReference>
<feature type="domain" description="4Fe-4S Wbl-type" evidence="13">
    <location>
        <begin position="8"/>
        <end position="70"/>
    </location>
</feature>
<accession>A0ABU8MER2</accession>
<comment type="caution">
    <text evidence="14">The sequence shown here is derived from an EMBL/GenBank/DDBJ whole genome shotgun (WGS) entry which is preliminary data.</text>
</comment>
<keyword evidence="6 11" id="KW-0411">Iron-sulfur</keyword>
<comment type="cofactor">
    <cofactor evidence="11">
        <name>[4Fe-4S] cluster</name>
        <dbReference type="ChEBI" id="CHEBI:49883"/>
    </cofactor>
    <text evidence="11">Binds 1 [4Fe-4S] cluster per subunit. Following nitrosylation of the [4Fe-4S] cluster binds 1 [4Fe-8(NO)] cluster per subunit.</text>
</comment>
<dbReference type="HAMAP" id="MF_01479">
    <property type="entry name" value="WhiB"/>
    <property type="match status" value="1"/>
</dbReference>
<evidence type="ECO:0000259" key="13">
    <source>
        <dbReference type="PROSITE" id="PS51674"/>
    </source>
</evidence>
<organism evidence="14 15">
    <name type="scientific">Actinomycetospora flava</name>
    <dbReference type="NCBI Taxonomy" id="3129232"/>
    <lineage>
        <taxon>Bacteria</taxon>
        <taxon>Bacillati</taxon>
        <taxon>Actinomycetota</taxon>
        <taxon>Actinomycetes</taxon>
        <taxon>Pseudonocardiales</taxon>
        <taxon>Pseudonocardiaceae</taxon>
        <taxon>Actinomycetospora</taxon>
    </lineage>
</organism>
<keyword evidence="15" id="KW-1185">Reference proteome</keyword>
<keyword evidence="5 11" id="KW-0408">Iron</keyword>
<keyword evidence="8 11" id="KW-0238">DNA-binding</keyword>
<protein>
    <recommendedName>
        <fullName evidence="11">Transcriptional regulator WhiB</fullName>
    </recommendedName>
</protein>
<feature type="binding site" evidence="11">
    <location>
        <position position="37"/>
    </location>
    <ligand>
        <name>[4Fe-4S] cluster</name>
        <dbReference type="ChEBI" id="CHEBI:49883"/>
    </ligand>
</feature>
<evidence type="ECO:0000256" key="8">
    <source>
        <dbReference type="ARBA" id="ARBA00023125"/>
    </source>
</evidence>
<evidence type="ECO:0000256" key="11">
    <source>
        <dbReference type="HAMAP-Rule" id="MF_01479"/>
    </source>
</evidence>
<comment type="subcellular location">
    <subcellularLocation>
        <location evidence="1 11">Cytoplasm</location>
    </subcellularLocation>
</comment>
<keyword evidence="10 11" id="KW-0804">Transcription</keyword>
<feature type="binding site" evidence="11">
    <location>
        <position position="40"/>
    </location>
    <ligand>
        <name>[4Fe-4S] cluster</name>
        <dbReference type="ChEBI" id="CHEBI:49883"/>
    </ligand>
</feature>
<reference evidence="14 15" key="1">
    <citation type="submission" date="2024-03" db="EMBL/GenBank/DDBJ databases">
        <title>Actinomycetospora sp. OC33-EN07, a novel actinomycete isolated from wild orchid (Aerides multiflora).</title>
        <authorList>
            <person name="Suriyachadkun C."/>
        </authorList>
    </citation>
    <scope>NUCLEOTIDE SEQUENCE [LARGE SCALE GENOMIC DNA]</scope>
    <source>
        <strain evidence="14 15">OC33-EN07</strain>
    </source>
</reference>
<evidence type="ECO:0000313" key="15">
    <source>
        <dbReference type="Proteomes" id="UP001369736"/>
    </source>
</evidence>
<keyword evidence="4 11" id="KW-0479">Metal-binding</keyword>
<evidence type="ECO:0000313" key="14">
    <source>
        <dbReference type="EMBL" id="MEJ2865379.1"/>
    </source>
</evidence>
<evidence type="ECO:0000256" key="12">
    <source>
        <dbReference type="SAM" id="MobiDB-lite"/>
    </source>
</evidence>
<keyword evidence="3 11" id="KW-0004">4Fe-4S</keyword>
<evidence type="ECO:0000256" key="6">
    <source>
        <dbReference type="ARBA" id="ARBA00023014"/>
    </source>
</evidence>
<proteinExistence type="inferred from homology"/>
<comment type="similarity">
    <text evidence="2 11">Belongs to the WhiB family.</text>
</comment>
<evidence type="ECO:0000256" key="2">
    <source>
        <dbReference type="ARBA" id="ARBA00006597"/>
    </source>
</evidence>
<comment type="function">
    <text evidence="11">Acts as a transcriptional regulator. Probably redox-responsive. The apo- but not holo-form probably binds DNA.</text>
</comment>
<evidence type="ECO:0000256" key="5">
    <source>
        <dbReference type="ARBA" id="ARBA00023004"/>
    </source>
</evidence>